<dbReference type="Pfam" id="PF06296">
    <property type="entry name" value="RelE"/>
    <property type="match status" value="1"/>
</dbReference>
<accession>A0ABX8JNR8</accession>
<dbReference type="PIRSF" id="PIRSF018634">
    <property type="entry name" value="UCP018634"/>
    <property type="match status" value="1"/>
</dbReference>
<evidence type="ECO:0000313" key="2">
    <source>
        <dbReference type="Proteomes" id="UP000683493"/>
    </source>
</evidence>
<keyword evidence="2" id="KW-1185">Reference proteome</keyword>
<protein>
    <submittedName>
        <fullName evidence="1">Type II toxin-antitoxin system RelE/ParE family toxin</fullName>
    </submittedName>
</protein>
<evidence type="ECO:0000313" key="1">
    <source>
        <dbReference type="EMBL" id="QWV98806.1"/>
    </source>
</evidence>
<dbReference type="EMBL" id="CP076724">
    <property type="protein sequence ID" value="QWV98806.1"/>
    <property type="molecule type" value="Genomic_DNA"/>
</dbReference>
<dbReference type="Proteomes" id="UP000683493">
    <property type="component" value="Chromosome"/>
</dbReference>
<sequence length="124" mass="13712">MTFIGKTKYFAKWARQTGVADLALSIAVREMEAGLIDADLGGGLVKKRVPLPGQGKRGGARTILATNKSNRWIFIFGFEKNERGNITVKELEALHSLAGDLLALTEEQLRIYRESGKLMEVPHD</sequence>
<gene>
    <name evidence="1" type="ORF">KP005_05835</name>
</gene>
<name>A0ABX8JNR8_9BACT</name>
<reference evidence="1 2" key="1">
    <citation type="submission" date="2021-06" db="EMBL/GenBank/DDBJ databases">
        <title>Gemonas diversity in paddy soil.</title>
        <authorList>
            <person name="Liu G."/>
        </authorList>
    </citation>
    <scope>NUCLEOTIDE SEQUENCE [LARGE SCALE GENOMIC DNA]</scope>
    <source>
        <strain evidence="1 2">RG29</strain>
    </source>
</reference>
<proteinExistence type="predicted"/>
<organism evidence="1 2">
    <name type="scientific">Geomonas diazotrophica</name>
    <dbReference type="NCBI Taxonomy" id="2843197"/>
    <lineage>
        <taxon>Bacteria</taxon>
        <taxon>Pseudomonadati</taxon>
        <taxon>Thermodesulfobacteriota</taxon>
        <taxon>Desulfuromonadia</taxon>
        <taxon>Geobacterales</taxon>
        <taxon>Geobacteraceae</taxon>
        <taxon>Geomonas</taxon>
    </lineage>
</organism>
<dbReference type="InterPro" id="IPR009387">
    <property type="entry name" value="HigB-2"/>
</dbReference>